<dbReference type="InterPro" id="IPR029060">
    <property type="entry name" value="PIN-like_dom_sf"/>
</dbReference>
<evidence type="ECO:0000256" key="4">
    <source>
        <dbReference type="ARBA" id="ARBA00023242"/>
    </source>
</evidence>
<evidence type="ECO:0000256" key="1">
    <source>
        <dbReference type="ARBA" id="ARBA00004604"/>
    </source>
</evidence>
<evidence type="ECO:0000256" key="6">
    <source>
        <dbReference type="ARBA" id="ARBA00038503"/>
    </source>
</evidence>
<evidence type="ECO:0000259" key="8">
    <source>
        <dbReference type="Pfam" id="PF24779"/>
    </source>
</evidence>
<proteinExistence type="inferred from homology"/>
<dbReference type="InterPro" id="IPR057776">
    <property type="entry name" value="UTP23_sensor"/>
</dbReference>
<comment type="subcellular location">
    <subcellularLocation>
        <location evidence="1">Nucleus</location>
        <location evidence="1">Nucleolus</location>
    </subcellularLocation>
</comment>
<sequence length="238" mass="27425">MKIKRYKLARKYLSFYRHNYGFRQPHQILIDGTFCKAALHFKINIKDQMSKYLGGEIQLLTTQCCILEAESLGASTYGAMLVLKRFQLRICGHRNNPVPAAECIQSMIGADNSHHYFVATQDPGLSRQMQKVAGIPLLYINNAINFAKPSIITTKTAERSIQKKIRPSQQEHETIKKLKSFVGTDKIETKIQRRRKIAKGPNPLSCKKKKIKRLDENKEGQRKRKRRKRTRTSSHTTV</sequence>
<evidence type="ECO:0000256" key="5">
    <source>
        <dbReference type="ARBA" id="ARBA00037300"/>
    </source>
</evidence>
<accession>A0ABM0GUE9</accession>
<keyword evidence="3" id="KW-0698">rRNA processing</keyword>
<dbReference type="Pfam" id="PF24779">
    <property type="entry name" value="UTP23_sensor"/>
    <property type="match status" value="1"/>
</dbReference>
<dbReference type="Gene3D" id="3.40.50.1010">
    <property type="entry name" value="5'-nuclease"/>
    <property type="match status" value="1"/>
</dbReference>
<comment type="similarity">
    <text evidence="6">Belongs to the UTP23/FCF1 family. UTP23 subfamily.</text>
</comment>
<organism evidence="9 10">
    <name type="scientific">Saccoglossus kowalevskii</name>
    <name type="common">Acorn worm</name>
    <dbReference type="NCBI Taxonomy" id="10224"/>
    <lineage>
        <taxon>Eukaryota</taxon>
        <taxon>Metazoa</taxon>
        <taxon>Hemichordata</taxon>
        <taxon>Enteropneusta</taxon>
        <taxon>Harrimaniidae</taxon>
        <taxon>Saccoglossus</taxon>
    </lineage>
</organism>
<dbReference type="Pfam" id="PF04900">
    <property type="entry name" value="Fcf1"/>
    <property type="match status" value="1"/>
</dbReference>
<dbReference type="CDD" id="cd09866">
    <property type="entry name" value="PIN_Fcf1-Utp23-H"/>
    <property type="match status" value="1"/>
</dbReference>
<dbReference type="SUPFAM" id="SSF88723">
    <property type="entry name" value="PIN domain-like"/>
    <property type="match status" value="1"/>
</dbReference>
<keyword evidence="2" id="KW-0690">Ribosome biogenesis</keyword>
<dbReference type="InterPro" id="IPR006984">
    <property type="entry name" value="Fcf1/UTP23"/>
</dbReference>
<comment type="function">
    <text evidence="5">Involved in rRNA-processing and ribosome biogenesis.</text>
</comment>
<dbReference type="Proteomes" id="UP000694865">
    <property type="component" value="Unplaced"/>
</dbReference>
<dbReference type="PANTHER" id="PTHR12416">
    <property type="entry name" value="RRNA-PROCESSING PROTEIN UTP23 HOMOLOG"/>
    <property type="match status" value="1"/>
</dbReference>
<dbReference type="RefSeq" id="XP_002737571.1">
    <property type="nucleotide sequence ID" value="XM_002737525.2"/>
</dbReference>
<protein>
    <submittedName>
        <fullName evidence="10">rRNA-processing protein UTP23 homolog</fullName>
    </submittedName>
</protein>
<reference evidence="10" key="1">
    <citation type="submission" date="2025-08" db="UniProtKB">
        <authorList>
            <consortium name="RefSeq"/>
        </authorList>
    </citation>
    <scope>IDENTIFICATION</scope>
    <source>
        <tissue evidence="10">Testes</tissue>
    </source>
</reference>
<keyword evidence="9" id="KW-1185">Reference proteome</keyword>
<feature type="compositionally biased region" description="Basic residues" evidence="7">
    <location>
        <begin position="221"/>
        <end position="232"/>
    </location>
</feature>
<evidence type="ECO:0000313" key="9">
    <source>
        <dbReference type="Proteomes" id="UP000694865"/>
    </source>
</evidence>
<feature type="region of interest" description="Disordered" evidence="7">
    <location>
        <begin position="195"/>
        <end position="238"/>
    </location>
</feature>
<gene>
    <name evidence="10" type="primary">LOC100368485</name>
</gene>
<feature type="domain" description="UTP23 sensor motif region" evidence="8">
    <location>
        <begin position="193"/>
        <end position="210"/>
    </location>
</feature>
<evidence type="ECO:0000313" key="10">
    <source>
        <dbReference type="RefSeq" id="XP_002737571.1"/>
    </source>
</evidence>
<evidence type="ECO:0000256" key="7">
    <source>
        <dbReference type="SAM" id="MobiDB-lite"/>
    </source>
</evidence>
<name>A0ABM0GUE9_SACKO</name>
<keyword evidence="4" id="KW-0539">Nucleus</keyword>
<evidence type="ECO:0000256" key="3">
    <source>
        <dbReference type="ARBA" id="ARBA00022552"/>
    </source>
</evidence>
<dbReference type="GeneID" id="100368485"/>
<evidence type="ECO:0000256" key="2">
    <source>
        <dbReference type="ARBA" id="ARBA00022517"/>
    </source>
</evidence>